<dbReference type="RefSeq" id="WP_166637955.1">
    <property type="nucleotide sequence ID" value="NZ_SNWX01000003.1"/>
</dbReference>
<dbReference type="Pfam" id="PF00015">
    <property type="entry name" value="MCPsignal"/>
    <property type="match status" value="1"/>
</dbReference>
<dbReference type="GO" id="GO:0016020">
    <property type="term" value="C:membrane"/>
    <property type="evidence" value="ECO:0007669"/>
    <property type="project" value="InterPro"/>
</dbReference>
<feature type="coiled-coil region" evidence="3">
    <location>
        <begin position="149"/>
        <end position="183"/>
    </location>
</feature>
<gene>
    <name evidence="7" type="ORF">DFR79_10362</name>
</gene>
<dbReference type="SUPFAM" id="SSF58104">
    <property type="entry name" value="Methyl-accepting chemotaxis protein (MCP) signaling domain"/>
    <property type="match status" value="1"/>
</dbReference>
<evidence type="ECO:0000259" key="6">
    <source>
        <dbReference type="PROSITE" id="PS50111"/>
    </source>
</evidence>
<keyword evidence="1 2" id="KW-0807">Transducer</keyword>
<evidence type="ECO:0000256" key="3">
    <source>
        <dbReference type="SAM" id="Coils"/>
    </source>
</evidence>
<evidence type="ECO:0000256" key="5">
    <source>
        <dbReference type="SAM" id="Phobius"/>
    </source>
</evidence>
<feature type="region of interest" description="Disordered" evidence="4">
    <location>
        <begin position="327"/>
        <end position="350"/>
    </location>
</feature>
<dbReference type="InterPro" id="IPR004089">
    <property type="entry name" value="MCPsignal_dom"/>
</dbReference>
<dbReference type="Gene3D" id="1.10.287.950">
    <property type="entry name" value="Methyl-accepting chemotaxis protein"/>
    <property type="match status" value="1"/>
</dbReference>
<keyword evidence="3" id="KW-0175">Coiled coil</keyword>
<dbReference type="PANTHER" id="PTHR32089:SF112">
    <property type="entry name" value="LYSOZYME-LIKE PROTEIN-RELATED"/>
    <property type="match status" value="1"/>
</dbReference>
<name>A0A4R6LZX9_9FIRM</name>
<dbReference type="Proteomes" id="UP000295064">
    <property type="component" value="Unassembled WGS sequence"/>
</dbReference>
<proteinExistence type="predicted"/>
<comment type="caution">
    <text evidence="7">The sequence shown here is derived from an EMBL/GenBank/DDBJ whole genome shotgun (WGS) entry which is preliminary data.</text>
</comment>
<feature type="transmembrane region" description="Helical" evidence="5">
    <location>
        <begin position="20"/>
        <end position="41"/>
    </location>
</feature>
<dbReference type="AlphaFoldDB" id="A0A4R6LZX9"/>
<sequence>MTKKKTFKLDKLSLKKQIKLSYFIMLTLVLLISIYSIYNIYRTSLDAASLSVPITISIIAVIFSLLIIKLINNQINYRLEEIKEATKNSKSALEDIAAASEEIAASNEDLDEELTKSIKSVKKVNKANNQTSSEFKDIYNNLSETTTAVEEIAKANEELTEVIENLAENSLEIRNEAKTSRKEMKETNQLIHKGNLILKKTLKATEKLQEKIDDIDSISDTILEISDQTNLLALNAAIEAARAGEAGRGFSVVAEEIRELAEKSNGATIEVQNILDEITVNANQVKNFLRENKGAKNKGKTVEFIFNEITENAAEVYQSMDSMYELSENQAAETEEAGASIQEVSANSEEVSAQNEEVLNSFEIASDKFDINIKESNRLDRTLDEIEELSKDFAAGAEEQAGGTEEVLAMLEDLVEQTNYLG</sequence>
<evidence type="ECO:0000313" key="7">
    <source>
        <dbReference type="EMBL" id="TDO94384.1"/>
    </source>
</evidence>
<evidence type="ECO:0000256" key="1">
    <source>
        <dbReference type="ARBA" id="ARBA00023224"/>
    </source>
</evidence>
<evidence type="ECO:0000256" key="2">
    <source>
        <dbReference type="PROSITE-ProRule" id="PRU00284"/>
    </source>
</evidence>
<evidence type="ECO:0000256" key="4">
    <source>
        <dbReference type="SAM" id="MobiDB-lite"/>
    </source>
</evidence>
<dbReference type="GO" id="GO:0007165">
    <property type="term" value="P:signal transduction"/>
    <property type="evidence" value="ECO:0007669"/>
    <property type="project" value="UniProtKB-KW"/>
</dbReference>
<dbReference type="SMART" id="SM00283">
    <property type="entry name" value="MA"/>
    <property type="match status" value="1"/>
</dbReference>
<protein>
    <submittedName>
        <fullName evidence="7">Methyl-accepting chemotaxis protein</fullName>
    </submittedName>
</protein>
<feature type="domain" description="Methyl-accepting transducer" evidence="6">
    <location>
        <begin position="120"/>
        <end position="359"/>
    </location>
</feature>
<feature type="coiled-coil region" evidence="3">
    <location>
        <begin position="82"/>
        <end position="116"/>
    </location>
</feature>
<dbReference type="EMBL" id="SNWX01000003">
    <property type="protein sequence ID" value="TDO94384.1"/>
    <property type="molecule type" value="Genomic_DNA"/>
</dbReference>
<reference evidence="7 8" key="1">
    <citation type="submission" date="2019-03" db="EMBL/GenBank/DDBJ databases">
        <title>Subsurface microbial communities from deep shales in Ohio and West Virginia, USA.</title>
        <authorList>
            <person name="Wrighton K."/>
        </authorList>
    </citation>
    <scope>NUCLEOTIDE SEQUENCE [LARGE SCALE GENOMIC DNA]</scope>
    <source>
        <strain evidence="7 8">MA284_T2</strain>
    </source>
</reference>
<dbReference type="PROSITE" id="PS50111">
    <property type="entry name" value="CHEMOTAXIS_TRANSDUC_2"/>
    <property type="match status" value="1"/>
</dbReference>
<keyword evidence="5" id="KW-1133">Transmembrane helix</keyword>
<keyword evidence="5" id="KW-0812">Transmembrane</keyword>
<organism evidence="7 8">
    <name type="scientific">Halanaerobium saccharolyticum</name>
    <dbReference type="NCBI Taxonomy" id="43595"/>
    <lineage>
        <taxon>Bacteria</taxon>
        <taxon>Bacillati</taxon>
        <taxon>Bacillota</taxon>
        <taxon>Clostridia</taxon>
        <taxon>Halanaerobiales</taxon>
        <taxon>Halanaerobiaceae</taxon>
        <taxon>Halanaerobium</taxon>
    </lineage>
</organism>
<dbReference type="PANTHER" id="PTHR32089">
    <property type="entry name" value="METHYL-ACCEPTING CHEMOTAXIS PROTEIN MCPB"/>
    <property type="match status" value="1"/>
</dbReference>
<feature type="transmembrane region" description="Helical" evidence="5">
    <location>
        <begin position="47"/>
        <end position="68"/>
    </location>
</feature>
<evidence type="ECO:0000313" key="8">
    <source>
        <dbReference type="Proteomes" id="UP000295064"/>
    </source>
</evidence>
<keyword evidence="5" id="KW-0472">Membrane</keyword>
<accession>A0A4R6LZX9</accession>